<name>A0A060T1H5_BLAAD</name>
<reference evidence="3" key="2">
    <citation type="submission" date="2014-06" db="EMBL/GenBank/DDBJ databases">
        <title>The complete genome of Blastobotrys (Arxula) adeninivorans LS3 - a yeast of biotechnological interest.</title>
        <authorList>
            <person name="Kunze G."/>
            <person name="Gaillardin C."/>
            <person name="Czernicka M."/>
            <person name="Durrens P."/>
            <person name="Martin T."/>
            <person name="Boer E."/>
            <person name="Gabaldon T."/>
            <person name="Cruz J."/>
            <person name="Talla E."/>
            <person name="Marck C."/>
            <person name="Goffeau A."/>
            <person name="Barbe V."/>
            <person name="Baret P."/>
            <person name="Baronian K."/>
            <person name="Beier S."/>
            <person name="Bleykasten C."/>
            <person name="Bode R."/>
            <person name="Casaregola S."/>
            <person name="Despons L."/>
            <person name="Fairhead C."/>
            <person name="Giersberg M."/>
            <person name="Gierski P."/>
            <person name="Hahnel U."/>
            <person name="Hartmann A."/>
            <person name="Jankowska D."/>
            <person name="Jubin C."/>
            <person name="Jung P."/>
            <person name="Lafontaine I."/>
            <person name="Leh-Louis V."/>
            <person name="Lemaire M."/>
            <person name="Marcet-Houben M."/>
            <person name="Mascher M."/>
            <person name="Morel G."/>
            <person name="Richard G.-F."/>
            <person name="Riechen J."/>
            <person name="Sacerdot C."/>
            <person name="Sarkar A."/>
            <person name="Savel G."/>
            <person name="Schacherer J."/>
            <person name="Sherman D."/>
            <person name="Straub M.-L."/>
            <person name="Stein N."/>
            <person name="Thierry A."/>
            <person name="Trautwein-Schult A."/>
            <person name="Westhof E."/>
            <person name="Worch S."/>
            <person name="Dujon B."/>
            <person name="Souciet J.-L."/>
            <person name="Wincker P."/>
            <person name="Scholz U."/>
            <person name="Neuveglise N."/>
        </authorList>
    </citation>
    <scope>NUCLEOTIDE SEQUENCE</scope>
    <source>
        <strain evidence="3">LS3</strain>
    </source>
</reference>
<keyword evidence="2" id="KW-0472">Membrane</keyword>
<feature type="region of interest" description="Disordered" evidence="1">
    <location>
        <begin position="1"/>
        <end position="113"/>
    </location>
</feature>
<dbReference type="AlphaFoldDB" id="A0A060T1H5"/>
<organism evidence="3">
    <name type="scientific">Blastobotrys adeninivorans</name>
    <name type="common">Yeast</name>
    <name type="synonym">Arxula adeninivorans</name>
    <dbReference type="NCBI Taxonomy" id="409370"/>
    <lineage>
        <taxon>Eukaryota</taxon>
        <taxon>Fungi</taxon>
        <taxon>Dikarya</taxon>
        <taxon>Ascomycota</taxon>
        <taxon>Saccharomycotina</taxon>
        <taxon>Dipodascomycetes</taxon>
        <taxon>Dipodascales</taxon>
        <taxon>Trichomonascaceae</taxon>
        <taxon>Blastobotrys</taxon>
    </lineage>
</organism>
<evidence type="ECO:0000313" key="3">
    <source>
        <dbReference type="EMBL" id="CDP34793.1"/>
    </source>
</evidence>
<feature type="compositionally biased region" description="Polar residues" evidence="1">
    <location>
        <begin position="203"/>
        <end position="213"/>
    </location>
</feature>
<gene>
    <name evidence="3" type="ORF">GNLVRS02_ARAD1C20614g</name>
</gene>
<proteinExistence type="predicted"/>
<sequence length="446" mass="48405">MDTSFEAPSLVSDASLTSSPSMSVASPTMLSPPRRPESRGRSDSVQRKRRSLNIMLPLAFGDGPPPLKSPDSDGSGVSGGAIVDTIDSRSSKTRKRWSSIDPVSSTTSSIFLSEQDRQLQEKLQQLARTENARLIEEWSAKSQPDSSSPDCSTPVEGGGLRASPELVTPTSSASLRRHHSLSHHHRRRSPGGGGFTSLSGLTAFSTSSQIPFSPTNPPFNLANGAADNSQGHIRSRSMQSSTSNSPRPPKRTKGSSRERSISRLVISDDDLQKLDPDQLGLPEGPMGPSRPGNIGGTVLSWKMTSDIVRASASSLASPQQIAQLWQFVWAMFSRPENFSEAFRKNDGITILPPAEVVESIRRGAPRIPEMAMGLLKSSGYVLSKMACTTLAFSVLFVQMLLISVMLVVYMVGDVVVAPVKMFTTFANTKDEKVKLRPRKSRRKRRN</sequence>
<feature type="compositionally biased region" description="Low complexity" evidence="1">
    <location>
        <begin position="99"/>
        <end position="110"/>
    </location>
</feature>
<accession>A0A060T1H5</accession>
<reference evidence="3" key="1">
    <citation type="submission" date="2014-02" db="EMBL/GenBank/DDBJ databases">
        <authorList>
            <person name="Genoscope - CEA"/>
        </authorList>
    </citation>
    <scope>NUCLEOTIDE SEQUENCE</scope>
    <source>
        <strain evidence="3">LS3</strain>
    </source>
</reference>
<evidence type="ECO:0000256" key="1">
    <source>
        <dbReference type="SAM" id="MobiDB-lite"/>
    </source>
</evidence>
<protein>
    <submittedName>
        <fullName evidence="3">ARAD1C20614p</fullName>
    </submittedName>
</protein>
<feature type="region of interest" description="Disordered" evidence="1">
    <location>
        <begin position="135"/>
        <end position="292"/>
    </location>
</feature>
<feature type="compositionally biased region" description="Basic residues" evidence="1">
    <location>
        <begin position="175"/>
        <end position="189"/>
    </location>
</feature>
<feature type="compositionally biased region" description="Basic and acidic residues" evidence="1">
    <location>
        <begin position="34"/>
        <end position="46"/>
    </location>
</feature>
<dbReference type="EMBL" id="HG937693">
    <property type="protein sequence ID" value="CDP34793.1"/>
    <property type="molecule type" value="Genomic_DNA"/>
</dbReference>
<feature type="transmembrane region" description="Helical" evidence="2">
    <location>
        <begin position="390"/>
        <end position="411"/>
    </location>
</feature>
<keyword evidence="2" id="KW-0812">Transmembrane</keyword>
<feature type="compositionally biased region" description="Polar residues" evidence="1">
    <location>
        <begin position="140"/>
        <end position="151"/>
    </location>
</feature>
<keyword evidence="2" id="KW-1133">Transmembrane helix</keyword>
<evidence type="ECO:0000256" key="2">
    <source>
        <dbReference type="SAM" id="Phobius"/>
    </source>
</evidence>
<feature type="compositionally biased region" description="Low complexity" evidence="1">
    <location>
        <begin position="236"/>
        <end position="245"/>
    </location>
</feature>
<feature type="compositionally biased region" description="Polar residues" evidence="1">
    <location>
        <begin position="12"/>
        <end position="29"/>
    </location>
</feature>